<dbReference type="Gene3D" id="3.60.10.10">
    <property type="entry name" value="Endonuclease/exonuclease/phosphatase"/>
    <property type="match status" value="1"/>
</dbReference>
<dbReference type="GO" id="GO:0003824">
    <property type="term" value="F:catalytic activity"/>
    <property type="evidence" value="ECO:0007669"/>
    <property type="project" value="InterPro"/>
</dbReference>
<organism evidence="2 3">
    <name type="scientific">Acyrthosiphon pisum</name>
    <name type="common">Pea aphid</name>
    <dbReference type="NCBI Taxonomy" id="7029"/>
    <lineage>
        <taxon>Eukaryota</taxon>
        <taxon>Metazoa</taxon>
        <taxon>Ecdysozoa</taxon>
        <taxon>Arthropoda</taxon>
        <taxon>Hexapoda</taxon>
        <taxon>Insecta</taxon>
        <taxon>Pterygota</taxon>
        <taxon>Neoptera</taxon>
        <taxon>Paraneoptera</taxon>
        <taxon>Hemiptera</taxon>
        <taxon>Sternorrhyncha</taxon>
        <taxon>Aphidomorpha</taxon>
        <taxon>Aphidoidea</taxon>
        <taxon>Aphididae</taxon>
        <taxon>Macrosiphini</taxon>
        <taxon>Acyrthosiphon</taxon>
    </lineage>
</organism>
<evidence type="ECO:0000313" key="3">
    <source>
        <dbReference type="Proteomes" id="UP000007819"/>
    </source>
</evidence>
<dbReference type="InterPro" id="IPR036691">
    <property type="entry name" value="Endo/exonu/phosph_ase_sf"/>
</dbReference>
<feature type="domain" description="Endonuclease/exonuclease/phosphatase" evidence="1">
    <location>
        <begin position="1"/>
        <end position="171"/>
    </location>
</feature>
<dbReference type="EnsemblMetazoa" id="XM_016809436.1">
    <property type="protein sequence ID" value="XP_016664925.1"/>
    <property type="gene ID" value="LOC107885748"/>
</dbReference>
<dbReference type="Pfam" id="PF03372">
    <property type="entry name" value="Exo_endo_phos"/>
    <property type="match status" value="1"/>
</dbReference>
<keyword evidence="3" id="KW-1185">Reference proteome</keyword>
<dbReference type="SUPFAM" id="SSF56219">
    <property type="entry name" value="DNase I-like"/>
    <property type="match status" value="1"/>
</dbReference>
<dbReference type="PANTHER" id="PTHR36688">
    <property type="entry name" value="ENDO/EXONUCLEASE/PHOSPHATASE DOMAIN-CONTAINING PROTEIN"/>
    <property type="match status" value="1"/>
</dbReference>
<reference evidence="3" key="1">
    <citation type="submission" date="2010-06" db="EMBL/GenBank/DDBJ databases">
        <authorList>
            <person name="Jiang H."/>
            <person name="Abraham K."/>
            <person name="Ali S."/>
            <person name="Alsbrooks S.L."/>
            <person name="Anim B.N."/>
            <person name="Anosike U.S."/>
            <person name="Attaway T."/>
            <person name="Bandaranaike D.P."/>
            <person name="Battles P.K."/>
            <person name="Bell S.N."/>
            <person name="Bell A.V."/>
            <person name="Beltran B."/>
            <person name="Bickham C."/>
            <person name="Bustamante Y."/>
            <person name="Caleb T."/>
            <person name="Canada A."/>
            <person name="Cardenas V."/>
            <person name="Carter K."/>
            <person name="Chacko J."/>
            <person name="Chandrabose M.N."/>
            <person name="Chavez D."/>
            <person name="Chavez A."/>
            <person name="Chen L."/>
            <person name="Chu H.-S."/>
            <person name="Claassen K.J."/>
            <person name="Cockrell R."/>
            <person name="Collins M."/>
            <person name="Cooper J.A."/>
            <person name="Cree A."/>
            <person name="Curry S.M."/>
            <person name="Da Y."/>
            <person name="Dao M.D."/>
            <person name="Das B."/>
            <person name="Davila M.-L."/>
            <person name="Davy-Carroll L."/>
            <person name="Denson S."/>
            <person name="Dinh H."/>
            <person name="Ebong V.E."/>
            <person name="Edwards J.R."/>
            <person name="Egan A."/>
            <person name="El-Daye J."/>
            <person name="Escobedo L."/>
            <person name="Fernandez S."/>
            <person name="Fernando P.R."/>
            <person name="Flagg N."/>
            <person name="Forbes L.D."/>
            <person name="Fowler R.G."/>
            <person name="Fu Q."/>
            <person name="Gabisi R.A."/>
            <person name="Ganer J."/>
            <person name="Garbino Pronczuk A."/>
            <person name="Garcia R.M."/>
            <person name="Garner T."/>
            <person name="Garrett T.E."/>
            <person name="Gonzalez D.A."/>
            <person name="Hamid H."/>
            <person name="Hawkins E.S."/>
            <person name="Hirani K."/>
            <person name="Hogues M.E."/>
            <person name="Hollins B."/>
            <person name="Hsiao C.-H."/>
            <person name="Jabil R."/>
            <person name="James M.L."/>
            <person name="Jhangiani S.N."/>
            <person name="Johnson B."/>
            <person name="Johnson Q."/>
            <person name="Joshi V."/>
            <person name="Kalu J.B."/>
            <person name="Kam C."/>
            <person name="Kashfia A."/>
            <person name="Keebler J."/>
            <person name="Kisamo H."/>
            <person name="Kovar C.L."/>
            <person name="Lago L.A."/>
            <person name="Lai C.-Y."/>
            <person name="Laidlaw J."/>
            <person name="Lara F."/>
            <person name="Le T.-K."/>
            <person name="Lee S.L."/>
            <person name="Legall F.H."/>
            <person name="Lemon S.J."/>
            <person name="Lewis L.R."/>
            <person name="Li B."/>
            <person name="Liu Y."/>
            <person name="Liu Y.-S."/>
            <person name="Lopez J."/>
            <person name="Lozado R.J."/>
            <person name="Lu J."/>
            <person name="Madu R.C."/>
            <person name="Maheshwari M."/>
            <person name="Maheshwari R."/>
            <person name="Malloy K."/>
            <person name="Martinez E."/>
            <person name="Mathew T."/>
            <person name="Mercado I.C."/>
            <person name="Mercado C."/>
            <person name="Meyer B."/>
            <person name="Montgomery K."/>
            <person name="Morgan M.B."/>
            <person name="Munidasa M."/>
            <person name="Nazareth L.V."/>
            <person name="Nelson J."/>
            <person name="Ng B.M."/>
            <person name="Nguyen N.B."/>
            <person name="Nguyen P.Q."/>
            <person name="Nguyen T."/>
            <person name="Obregon M."/>
            <person name="Okwuonu G.O."/>
            <person name="Onwere C.G."/>
            <person name="Orozco G."/>
            <person name="Parra A."/>
            <person name="Patel S."/>
            <person name="Patil S."/>
            <person name="Perez A."/>
            <person name="Perez Y."/>
            <person name="Pham C."/>
            <person name="Primus E.L."/>
            <person name="Pu L.-L."/>
            <person name="Puazo M."/>
            <person name="Qin X."/>
            <person name="Quiroz J.B."/>
            <person name="Reese J."/>
            <person name="Richards S."/>
            <person name="Rives C.M."/>
            <person name="Robberts R."/>
            <person name="Ruiz S.J."/>
            <person name="Ruiz M.J."/>
            <person name="Santibanez J."/>
            <person name="Schneider B.W."/>
            <person name="Sisson I."/>
            <person name="Smith M."/>
            <person name="Sodergren E."/>
            <person name="Song X.-Z."/>
            <person name="Song B.B."/>
            <person name="Summersgill H."/>
            <person name="Thelus R."/>
            <person name="Thornton R.D."/>
            <person name="Trejos Z.Y."/>
            <person name="Usmani K."/>
            <person name="Vattathil S."/>
            <person name="Villasana D."/>
            <person name="Walker D.L."/>
            <person name="Wang S."/>
            <person name="Wang K."/>
            <person name="White C.S."/>
            <person name="Williams A.C."/>
            <person name="Williamson J."/>
            <person name="Wilson K."/>
            <person name="Woghiren I.O."/>
            <person name="Woodworth J.R."/>
            <person name="Worley K.C."/>
            <person name="Wright R.A."/>
            <person name="Wu W."/>
            <person name="Young L."/>
            <person name="Zhang L."/>
            <person name="Zhang J."/>
            <person name="Zhu Y."/>
            <person name="Muzny D.M."/>
            <person name="Weinstock G."/>
            <person name="Gibbs R.A."/>
        </authorList>
    </citation>
    <scope>NUCLEOTIDE SEQUENCE [LARGE SCALE GENOMIC DNA]</scope>
    <source>
        <strain evidence="3">LSR1</strain>
    </source>
</reference>
<evidence type="ECO:0000313" key="2">
    <source>
        <dbReference type="EnsemblMetazoa" id="XP_016664925.1"/>
    </source>
</evidence>
<name>A0A8R2HCD0_ACYPI</name>
<accession>A0A8R2HCD0</accession>
<dbReference type="GeneID" id="107885748"/>
<protein>
    <recommendedName>
        <fullName evidence="1">Endonuclease/exonuclease/phosphatase domain-containing protein</fullName>
    </recommendedName>
</protein>
<dbReference type="PANTHER" id="PTHR36688:SF1">
    <property type="entry name" value="ENDONUCLEASE_EXONUCLEASE_PHOSPHATASE DOMAIN-CONTAINING PROTEIN"/>
    <property type="match status" value="1"/>
</dbReference>
<dbReference type="Proteomes" id="UP000007819">
    <property type="component" value="Unassembled WGS sequence"/>
</dbReference>
<sequence length="365" mass="42116">MQLNVEGFSKSKAEVLERIATEEKIDVLVVQETHTADQEQLSKRGHITGFTIAGATFHSKYGTATYIKSDLKWNHIRTSEENSIYTIETQVGNLLVTNIYKPPNTIWPTPVLHSPNYPTIYIGDFNSHNTMWGYNENDTQGEELADWSEAEGLELVFDAKQRGTFRSARWNREYNPDLCFKSTDQNGTTLPTSRRVLTDFPNSQHRPVVIEVGFQIPTIRSIPRARWNFHKANWSLFTKTLDDSVRWIPPCIENYKRITKLIINTAKKSIPRGYRKNYVPGWNDECETLYSSFKSTGNYDYAKKTLEALNNQRRERWIQLVEKTDFKHSSHKAWSLLRRLGSNGESKPSYSPINPNQIANHILGL</sequence>
<reference evidence="2" key="2">
    <citation type="submission" date="2022-06" db="UniProtKB">
        <authorList>
            <consortium name="EnsemblMetazoa"/>
        </authorList>
    </citation>
    <scope>IDENTIFICATION</scope>
</reference>
<dbReference type="InterPro" id="IPR052560">
    <property type="entry name" value="RdDP_mobile_element"/>
</dbReference>
<dbReference type="KEGG" id="api:107885748"/>
<proteinExistence type="predicted"/>
<evidence type="ECO:0000259" key="1">
    <source>
        <dbReference type="Pfam" id="PF03372"/>
    </source>
</evidence>
<dbReference type="OrthoDB" id="8064983at2759"/>
<dbReference type="AlphaFoldDB" id="A0A8R2HCD0"/>
<dbReference type="RefSeq" id="XP_016664925.1">
    <property type="nucleotide sequence ID" value="XM_016809436.1"/>
</dbReference>
<dbReference type="InterPro" id="IPR005135">
    <property type="entry name" value="Endo/exonuclease/phosphatase"/>
</dbReference>